<dbReference type="InterPro" id="IPR043502">
    <property type="entry name" value="DNA/RNA_pol_sf"/>
</dbReference>
<proteinExistence type="predicted"/>
<evidence type="ECO:0000313" key="4">
    <source>
        <dbReference type="EMBL" id="WMI40081.1"/>
    </source>
</evidence>
<sequence>MQNNKYLYKNTLLRLNFSLDNFHDMFTRNGGRRLVIILKGMFIVAGARITPGRIRYLCHFIWTCKHLIRTQGTRGLLVFLKASGVSVQQALGGQLVHDGGRLGSRFGRTRTGLPRWIPAPIRDQIRKGDFVSIKLTLTLINLYRVLEVPGKLKLQSITALNKGHAGLDLIIRDYIPLFCNRFIFNRFKLERLNRLWNQFAEKSAFAIFKSGPGVKGILGEWNTMPIILLRAYEALRRNAVLWDSIVVFLGNYNYPKLTFAIKQLESGVPLMKVMERSLVQPLAYLGKLGTKVEAAGKIRVFAMVDAWTQWVLYPLHKVIFYILTDIWMDGTFDQLAPLTHLETRFSQKRNARRGRKSLYSLDLTAATDRIPVLLQRDILKHIFGSEIATAWMNLLVSRTYRFHGHNEINDLRYAVGQPMGALSSWAMLALTHHFIVQCAAWRAGYPKNSLYTNYAVLGDDLVIGDEDVMKSYLSILDSLGVECGLHKSLMSPNGTALEFAKRTIYKGIDVSPVPIKEYYAASRSIGAFVEFTKKYKLSLPQALQAFGVGWKVRSWLNKPLGRLSARIRMLILALNLPQTASEARAFFEFGKPPVQQYAVDSKLIAQKFIGSEVSRLQKRVLLQGQSIVDITSNDWGRESSAAVVLATFNLKPLPGLTNVKSILEYIKQGVWSKDQVQWPFRLLADALSNLANLVWFDARIEMINETQSLNKEFQELKAQNLDFVEAYVQYISLNERVALRSMNVFSTTPPHTPEKEGIITPQQVRLWKRWSKLLQGSQTIDSST</sequence>
<dbReference type="PANTHER" id="PTHR34456:SF13">
    <property type="entry name" value="REVERSE TRANSCRIPTASE DOMAIN-CONTAINING PROTEIN"/>
    <property type="match status" value="1"/>
</dbReference>
<dbReference type="PANTHER" id="PTHR34456">
    <property type="entry name" value="MITOVIRUS RNA-DEPENDENT RNA POLYMERASE"/>
    <property type="match status" value="1"/>
</dbReference>
<dbReference type="SUPFAM" id="SSF56672">
    <property type="entry name" value="DNA/RNA polymerases"/>
    <property type="match status" value="1"/>
</dbReference>
<protein>
    <submittedName>
        <fullName evidence="4">RNA-dependent RNA polymerase</fullName>
    </submittedName>
</protein>
<evidence type="ECO:0000256" key="2">
    <source>
        <dbReference type="ARBA" id="ARBA00022679"/>
    </source>
</evidence>
<evidence type="ECO:0000256" key="3">
    <source>
        <dbReference type="ARBA" id="ARBA00022695"/>
    </source>
</evidence>
<name>A0AA51BSB2_9VIRU</name>
<reference evidence="4" key="1">
    <citation type="journal article" date="2023" name="Microbiol. Spectr.">
        <title>Extreme Diversity of Mycoviruses Present in Single Strains of Rhizoctonia cerealis, the Pathogen of Wheat Sharp Eyespot.</title>
        <authorList>
            <person name="Li W."/>
            <person name="Sun H."/>
            <person name="Cao S."/>
            <person name="Zhang A."/>
            <person name="Zhang H."/>
            <person name="Shu Y."/>
            <person name="Chen H."/>
        </authorList>
    </citation>
    <scope>NUCLEOTIDE SEQUENCE</scope>
    <source>
        <strain evidence="4">RcDMV-0942-4</strain>
    </source>
</reference>
<keyword evidence="2" id="KW-0808">Transferase</keyword>
<evidence type="ECO:0000256" key="1">
    <source>
        <dbReference type="ARBA" id="ARBA00022484"/>
    </source>
</evidence>
<keyword evidence="3" id="KW-0548">Nucleotidyltransferase</keyword>
<dbReference type="GO" id="GO:0003968">
    <property type="term" value="F:RNA-directed RNA polymerase activity"/>
    <property type="evidence" value="ECO:0007669"/>
    <property type="project" value="UniProtKB-KW"/>
</dbReference>
<keyword evidence="1 4" id="KW-0696">RNA-directed RNA polymerase</keyword>
<reference evidence="4" key="2">
    <citation type="submission" date="2023-05" db="EMBL/GenBank/DDBJ databases">
        <authorList>
            <person name="Li W."/>
        </authorList>
    </citation>
    <scope>NUCLEOTIDE SEQUENCE</scope>
    <source>
        <strain evidence="4">RcDMV-0942-4</strain>
    </source>
</reference>
<organism evidence="4">
    <name type="scientific">Rhizoctonia cerealis duamitovirus</name>
    <dbReference type="NCBI Taxonomy" id="3068666"/>
    <lineage>
        <taxon>Viruses</taxon>
        <taxon>Riboviria</taxon>
        <taxon>Orthornavirae</taxon>
        <taxon>Lenarviricota</taxon>
        <taxon>Howeltoviricetes</taxon>
        <taxon>Cryppavirales</taxon>
        <taxon>Mitoviridae</taxon>
        <taxon>Duamitovirus</taxon>
    </lineage>
</organism>
<dbReference type="EMBL" id="OQ999766">
    <property type="protein sequence ID" value="WMI40081.1"/>
    <property type="molecule type" value="Genomic_RNA"/>
</dbReference>
<dbReference type="InterPro" id="IPR008686">
    <property type="entry name" value="RNA_pol_mitovir"/>
</dbReference>
<accession>A0AA51BSB2</accession>
<dbReference type="Pfam" id="PF05919">
    <property type="entry name" value="Mitovir_RNA_pol"/>
    <property type="match status" value="1"/>
</dbReference>